<dbReference type="GO" id="GO:0006970">
    <property type="term" value="P:response to osmotic stress"/>
    <property type="evidence" value="ECO:0007669"/>
    <property type="project" value="UniProtKB-ARBA"/>
</dbReference>
<dbReference type="InterPro" id="IPR000644">
    <property type="entry name" value="CBS_dom"/>
</dbReference>
<dbReference type="Pfam" id="PF00005">
    <property type="entry name" value="ABC_tran"/>
    <property type="match status" value="1"/>
</dbReference>
<evidence type="ECO:0000259" key="8">
    <source>
        <dbReference type="PROSITE" id="PS50893"/>
    </source>
</evidence>
<keyword evidence="7" id="KW-0472">Membrane</keyword>
<name>A0A7W5ETY1_9GAMM</name>
<comment type="similarity">
    <text evidence="1 7">Belongs to the ABC transporter superfamily.</text>
</comment>
<dbReference type="EMBL" id="JACHXR010000004">
    <property type="protein sequence ID" value="MBB3230992.1"/>
    <property type="molecule type" value="Genomic_DNA"/>
</dbReference>
<keyword evidence="4 7" id="KW-0067">ATP-binding</keyword>
<dbReference type="NCBIfam" id="TIGR01186">
    <property type="entry name" value="proV"/>
    <property type="match status" value="1"/>
</dbReference>
<evidence type="ECO:0000256" key="7">
    <source>
        <dbReference type="RuleBase" id="RU369116"/>
    </source>
</evidence>
<dbReference type="Pfam" id="PF00571">
    <property type="entry name" value="CBS"/>
    <property type="match status" value="1"/>
</dbReference>
<dbReference type="PROSITE" id="PS51371">
    <property type="entry name" value="CBS"/>
    <property type="match status" value="1"/>
</dbReference>
<comment type="subcellular location">
    <subcellularLocation>
        <location evidence="7">Cell inner membrane</location>
        <topology evidence="7">Peripheral membrane protein</topology>
    </subcellularLocation>
</comment>
<dbReference type="PANTHER" id="PTHR43869:SF1">
    <property type="entry name" value="GLYCINE BETAINE_PROLINE BETAINE TRANSPORT SYSTEM ATP-BINDING PROTEIN PROV"/>
    <property type="match status" value="1"/>
</dbReference>
<keyword evidence="7" id="KW-1003">Cell membrane</keyword>
<keyword evidence="11" id="KW-1185">Reference proteome</keyword>
<dbReference type="RefSeq" id="WP_183383488.1">
    <property type="nucleotide sequence ID" value="NZ_JACHXR010000004.1"/>
</dbReference>
<keyword evidence="5" id="KW-0029">Amino-acid transport</keyword>
<evidence type="ECO:0000256" key="1">
    <source>
        <dbReference type="ARBA" id="ARBA00005417"/>
    </source>
</evidence>
<dbReference type="PROSITE" id="PS50893">
    <property type="entry name" value="ABC_TRANSPORTER_2"/>
    <property type="match status" value="1"/>
</dbReference>
<dbReference type="Gene3D" id="3.40.50.300">
    <property type="entry name" value="P-loop containing nucleotide triphosphate hydrolases"/>
    <property type="match status" value="1"/>
</dbReference>
<sequence length="415" mass="45568">MSAVTTSHQKVRVEHLYKVFGPDPEETIRRVEAGQEKDRIYADTHSVAAVADVSFTVEQGEIFVVMGLSGSGKSTLIRCINRLIEPTRGRILLDGEDVVAMDADALRELRAHKLSMVFQHFALFPHKTVGENVEFGLKVRGVPSGERRDKAHRALEQVGLEAYADVPPATLSGGMQQRVGLARGLAVDPDIMLMDEPFSALDPLIRRDMQDELLALQEQLHMTILFITHDLHEALRIGDRIAIMKDGRFVQTGTPEEIVADPADDYVAAFTRDVDRGRVFRMGRLSHEAPTVTPDDDSATARRRCDEHRVAGLHVVDADGYPLGILVRADLVSAEDGALRELMRPDYPAARADQELIELYGACAQGLPIAVLDEAGRLQGTVDPLRVFALLAGDQGEDETSRRATAAASLAAREE</sequence>
<evidence type="ECO:0000256" key="6">
    <source>
        <dbReference type="PROSITE-ProRule" id="PRU00703"/>
    </source>
</evidence>
<dbReference type="PANTHER" id="PTHR43869">
    <property type="entry name" value="GLYCINE BETAINE/PROLINE BETAINE TRANSPORT SYSTEM ATP-BINDING PROTEIN PROV"/>
    <property type="match status" value="1"/>
</dbReference>
<dbReference type="SMART" id="SM00382">
    <property type="entry name" value="AAA"/>
    <property type="match status" value="1"/>
</dbReference>
<dbReference type="FunFam" id="3.40.50.300:FF:000201">
    <property type="entry name" value="Glycine betaine/L-proline ABC transporter ATP-binding protein"/>
    <property type="match status" value="1"/>
</dbReference>
<dbReference type="CDD" id="cd03294">
    <property type="entry name" value="ABC_Pro_Gly_Betaine"/>
    <property type="match status" value="1"/>
</dbReference>
<keyword evidence="3 7" id="KW-0547">Nucleotide-binding</keyword>
<comment type="catalytic activity">
    <reaction evidence="7">
        <text>a quaternary ammonium(out) + ATP + H2O = a quaternary ammonium(in) + ADP + phosphate + H(+)</text>
        <dbReference type="Rhea" id="RHEA:11036"/>
        <dbReference type="ChEBI" id="CHEBI:15377"/>
        <dbReference type="ChEBI" id="CHEBI:15378"/>
        <dbReference type="ChEBI" id="CHEBI:30616"/>
        <dbReference type="ChEBI" id="CHEBI:35267"/>
        <dbReference type="ChEBI" id="CHEBI:43474"/>
        <dbReference type="ChEBI" id="CHEBI:456216"/>
    </reaction>
</comment>
<dbReference type="InterPro" id="IPR003593">
    <property type="entry name" value="AAA+_ATPase"/>
</dbReference>
<dbReference type="GO" id="GO:0031460">
    <property type="term" value="P:glycine betaine transport"/>
    <property type="evidence" value="ECO:0007669"/>
    <property type="project" value="InterPro"/>
</dbReference>
<dbReference type="GO" id="GO:0006865">
    <property type="term" value="P:amino acid transport"/>
    <property type="evidence" value="ECO:0007669"/>
    <property type="project" value="UniProtKB-UniRule"/>
</dbReference>
<dbReference type="Gene3D" id="3.10.580.10">
    <property type="entry name" value="CBS-domain"/>
    <property type="match status" value="1"/>
</dbReference>
<evidence type="ECO:0000259" key="9">
    <source>
        <dbReference type="PROSITE" id="PS51371"/>
    </source>
</evidence>
<dbReference type="CDD" id="cd02205">
    <property type="entry name" value="CBS_pair_SF"/>
    <property type="match status" value="1"/>
</dbReference>
<dbReference type="GO" id="GO:0005886">
    <property type="term" value="C:plasma membrane"/>
    <property type="evidence" value="ECO:0007669"/>
    <property type="project" value="UniProtKB-SubCell"/>
</dbReference>
<protein>
    <recommendedName>
        <fullName evidence="7">Quaternary amine transport ATP-binding protein</fullName>
        <ecNumber evidence="7">7.6.2.9</ecNumber>
    </recommendedName>
</protein>
<dbReference type="AlphaFoldDB" id="A0A7W5ETY1"/>
<gene>
    <name evidence="10" type="ORF">FHR97_001844</name>
</gene>
<dbReference type="InterPro" id="IPR005892">
    <property type="entry name" value="Gly-betaine_transp_ATP-bd"/>
</dbReference>
<dbReference type="InterPro" id="IPR027417">
    <property type="entry name" value="P-loop_NTPase"/>
</dbReference>
<dbReference type="PROSITE" id="PS00211">
    <property type="entry name" value="ABC_TRANSPORTER_1"/>
    <property type="match status" value="1"/>
</dbReference>
<dbReference type="SUPFAM" id="SSF52540">
    <property type="entry name" value="P-loop containing nucleoside triphosphate hydrolases"/>
    <property type="match status" value="1"/>
</dbReference>
<keyword evidence="7" id="KW-0997">Cell inner membrane</keyword>
<dbReference type="InterPro" id="IPR051921">
    <property type="entry name" value="ABC_osmolyte_uptake_ATP-bind"/>
</dbReference>
<dbReference type="InterPro" id="IPR046342">
    <property type="entry name" value="CBS_dom_sf"/>
</dbReference>
<evidence type="ECO:0000256" key="3">
    <source>
        <dbReference type="ARBA" id="ARBA00022741"/>
    </source>
</evidence>
<evidence type="ECO:0000256" key="5">
    <source>
        <dbReference type="ARBA" id="ARBA00022970"/>
    </source>
</evidence>
<comment type="caution">
    <text evidence="10">The sequence shown here is derived from an EMBL/GenBank/DDBJ whole genome shotgun (WGS) entry which is preliminary data.</text>
</comment>
<dbReference type="GO" id="GO:0016887">
    <property type="term" value="F:ATP hydrolysis activity"/>
    <property type="evidence" value="ECO:0007669"/>
    <property type="project" value="UniProtKB-UniRule"/>
</dbReference>
<comment type="subunit">
    <text evidence="7">The complex is probably composed of two ATP-binding proteins, two transmembrane proteins and a solute-binding protein.</text>
</comment>
<evidence type="ECO:0000256" key="4">
    <source>
        <dbReference type="ARBA" id="ARBA00022840"/>
    </source>
</evidence>
<dbReference type="EC" id="7.6.2.9" evidence="7"/>
<organism evidence="10 11">
    <name type="scientific">Halomonas stenophila</name>
    <dbReference type="NCBI Taxonomy" id="795312"/>
    <lineage>
        <taxon>Bacteria</taxon>
        <taxon>Pseudomonadati</taxon>
        <taxon>Pseudomonadota</taxon>
        <taxon>Gammaproteobacteria</taxon>
        <taxon>Oceanospirillales</taxon>
        <taxon>Halomonadaceae</taxon>
        <taxon>Halomonas</taxon>
    </lineage>
</organism>
<dbReference type="InterPro" id="IPR017871">
    <property type="entry name" value="ABC_transporter-like_CS"/>
</dbReference>
<evidence type="ECO:0000313" key="10">
    <source>
        <dbReference type="EMBL" id="MBB3230992.1"/>
    </source>
</evidence>
<proteinExistence type="inferred from homology"/>
<dbReference type="SMART" id="SM00116">
    <property type="entry name" value="CBS"/>
    <property type="match status" value="1"/>
</dbReference>
<dbReference type="GO" id="GO:0005524">
    <property type="term" value="F:ATP binding"/>
    <property type="evidence" value="ECO:0007669"/>
    <property type="project" value="UniProtKB-UniRule"/>
</dbReference>
<dbReference type="InterPro" id="IPR003439">
    <property type="entry name" value="ABC_transporter-like_ATP-bd"/>
</dbReference>
<feature type="domain" description="ABC transporter" evidence="8">
    <location>
        <begin position="11"/>
        <end position="271"/>
    </location>
</feature>
<evidence type="ECO:0000313" key="11">
    <source>
        <dbReference type="Proteomes" id="UP000518892"/>
    </source>
</evidence>
<accession>A0A7W5ETY1</accession>
<dbReference type="Proteomes" id="UP000518892">
    <property type="component" value="Unassembled WGS sequence"/>
</dbReference>
<evidence type="ECO:0000256" key="2">
    <source>
        <dbReference type="ARBA" id="ARBA00022448"/>
    </source>
</evidence>
<keyword evidence="6" id="KW-0129">CBS domain</keyword>
<dbReference type="SUPFAM" id="SSF54631">
    <property type="entry name" value="CBS-domain pair"/>
    <property type="match status" value="1"/>
</dbReference>
<dbReference type="GO" id="GO:0015418">
    <property type="term" value="F:ABC-type quaternary ammonium compound transporting activity"/>
    <property type="evidence" value="ECO:0007669"/>
    <property type="project" value="UniProtKB-EC"/>
</dbReference>
<keyword evidence="2 7" id="KW-0813">Transport</keyword>
<feature type="domain" description="CBS" evidence="9">
    <location>
        <begin position="285"/>
        <end position="342"/>
    </location>
</feature>
<reference evidence="10 11" key="1">
    <citation type="submission" date="2020-08" db="EMBL/GenBank/DDBJ databases">
        <title>Genomic Encyclopedia of Type Strains, Phase III (KMG-III): the genomes of soil and plant-associated and newly described type strains.</title>
        <authorList>
            <person name="Whitman W."/>
        </authorList>
    </citation>
    <scope>NUCLEOTIDE SEQUENCE [LARGE SCALE GENOMIC DNA]</scope>
    <source>
        <strain evidence="10 11">CECT 7744</strain>
    </source>
</reference>